<reference evidence="9 10" key="1">
    <citation type="journal article" date="2014" name="PLoS ONE">
        <title>Identification and Characterization of a New Erythromycin Biosynthetic Gene Cluster in Actinopolyspora erythraea YIM90600, a Novel Erythronolide-Producing Halophilic Actinomycete Isolated from Salt Field.</title>
        <authorList>
            <person name="Chen D."/>
            <person name="Feng J."/>
            <person name="Huang L."/>
            <person name="Zhang Q."/>
            <person name="Wu J."/>
            <person name="Zhu X."/>
            <person name="Duan Y."/>
            <person name="Xu Z."/>
        </authorList>
    </citation>
    <scope>NUCLEOTIDE SEQUENCE [LARGE SCALE GENOMIC DNA]</scope>
    <source>
        <strain evidence="9 10">YIM90600</strain>
    </source>
</reference>
<dbReference type="EMBL" id="JPMV01000010">
    <property type="protein sequence ID" value="KGI82641.1"/>
    <property type="molecule type" value="Genomic_DNA"/>
</dbReference>
<dbReference type="KEGG" id="aey:CDG81_20615"/>
<evidence type="ECO:0000256" key="4">
    <source>
        <dbReference type="PIRSR" id="PIRSR000097-1"/>
    </source>
</evidence>
<dbReference type="Gene3D" id="3.20.20.100">
    <property type="entry name" value="NADP-dependent oxidoreductase domain"/>
    <property type="match status" value="1"/>
</dbReference>
<dbReference type="InterPro" id="IPR018170">
    <property type="entry name" value="Aldo/ket_reductase_CS"/>
</dbReference>
<feature type="binding site" evidence="5">
    <location>
        <position position="109"/>
    </location>
    <ligand>
        <name>substrate</name>
    </ligand>
</feature>
<gene>
    <name evidence="8" type="ORF">CDG81_20615</name>
    <name evidence="9" type="ORF">IL38_04265</name>
</gene>
<feature type="site" description="Lowers pKa of active site Tyr" evidence="6">
    <location>
        <position position="76"/>
    </location>
</feature>
<keyword evidence="2" id="KW-0521">NADP</keyword>
<dbReference type="GO" id="GO:0016616">
    <property type="term" value="F:oxidoreductase activity, acting on the CH-OH group of donors, NAD or NADP as acceptor"/>
    <property type="evidence" value="ECO:0007669"/>
    <property type="project" value="UniProtKB-ARBA"/>
</dbReference>
<organism evidence="8 11">
    <name type="scientific">Actinopolyspora erythraea</name>
    <dbReference type="NCBI Taxonomy" id="414996"/>
    <lineage>
        <taxon>Bacteria</taxon>
        <taxon>Bacillati</taxon>
        <taxon>Actinomycetota</taxon>
        <taxon>Actinomycetes</taxon>
        <taxon>Actinopolysporales</taxon>
        <taxon>Actinopolysporaceae</taxon>
        <taxon>Actinopolyspora</taxon>
    </lineage>
</organism>
<dbReference type="AlphaFoldDB" id="A0A099D9R1"/>
<dbReference type="PROSITE" id="PS00063">
    <property type="entry name" value="ALDOKETO_REDUCTASE_3"/>
    <property type="match status" value="1"/>
</dbReference>
<dbReference type="PIRSF" id="PIRSF000097">
    <property type="entry name" value="AKR"/>
    <property type="match status" value="1"/>
</dbReference>
<evidence type="ECO:0000256" key="1">
    <source>
        <dbReference type="ARBA" id="ARBA00007905"/>
    </source>
</evidence>
<evidence type="ECO:0000256" key="5">
    <source>
        <dbReference type="PIRSR" id="PIRSR000097-2"/>
    </source>
</evidence>
<evidence type="ECO:0000313" key="8">
    <source>
        <dbReference type="EMBL" id="ASU80274.1"/>
    </source>
</evidence>
<dbReference type="PANTHER" id="PTHR43827">
    <property type="entry name" value="2,5-DIKETO-D-GLUCONIC ACID REDUCTASE"/>
    <property type="match status" value="1"/>
</dbReference>
<reference evidence="8 11" key="2">
    <citation type="submission" date="2017-08" db="EMBL/GenBank/DDBJ databases">
        <title>The complete genome sequence of moderately halophilic actinomycete Actinopolyspora erythraea YIM 90600, the producer of novel erythromycin, novel actinopolysporins A-C and tubercidin.</title>
        <authorList>
            <person name="Yin M."/>
            <person name="Tang S."/>
        </authorList>
    </citation>
    <scope>NUCLEOTIDE SEQUENCE [LARGE SCALE GENOMIC DNA]</scope>
    <source>
        <strain evidence="8 11">YIM 90600</strain>
    </source>
</reference>
<dbReference type="InterPro" id="IPR023210">
    <property type="entry name" value="NADP_OxRdtase_dom"/>
</dbReference>
<keyword evidence="3" id="KW-0560">Oxidoreductase</keyword>
<evidence type="ECO:0000256" key="3">
    <source>
        <dbReference type="ARBA" id="ARBA00023002"/>
    </source>
</evidence>
<dbReference type="Proteomes" id="UP000215043">
    <property type="component" value="Chromosome"/>
</dbReference>
<evidence type="ECO:0000256" key="2">
    <source>
        <dbReference type="ARBA" id="ARBA00022857"/>
    </source>
</evidence>
<dbReference type="InterPro" id="IPR036812">
    <property type="entry name" value="NAD(P)_OxRdtase_dom_sf"/>
</dbReference>
<dbReference type="RefSeq" id="WP_043570202.1">
    <property type="nucleotide sequence ID" value="NZ_CP022752.1"/>
</dbReference>
<dbReference type="PRINTS" id="PR00069">
    <property type="entry name" value="ALDKETRDTASE"/>
</dbReference>
<dbReference type="HOGENOM" id="CLU_023205_0_1_11"/>
<evidence type="ECO:0000259" key="7">
    <source>
        <dbReference type="Pfam" id="PF00248"/>
    </source>
</evidence>
<evidence type="ECO:0000313" key="9">
    <source>
        <dbReference type="EMBL" id="KGI82641.1"/>
    </source>
</evidence>
<accession>A0A099D9R1</accession>
<dbReference type="Pfam" id="PF00248">
    <property type="entry name" value="Aldo_ket_red"/>
    <property type="match status" value="1"/>
</dbReference>
<feature type="active site" description="Proton donor" evidence="4">
    <location>
        <position position="51"/>
    </location>
</feature>
<dbReference type="FunFam" id="3.20.20.100:FF:000002">
    <property type="entry name" value="2,5-diketo-D-gluconic acid reductase A"/>
    <property type="match status" value="1"/>
</dbReference>
<dbReference type="InterPro" id="IPR020471">
    <property type="entry name" value="AKR"/>
</dbReference>
<dbReference type="EMBL" id="CP022752">
    <property type="protein sequence ID" value="ASU80274.1"/>
    <property type="molecule type" value="Genomic_DNA"/>
</dbReference>
<proteinExistence type="inferred from homology"/>
<name>A0A099D9R1_9ACTN</name>
<dbReference type="PANTHER" id="PTHR43827:SF3">
    <property type="entry name" value="NADP-DEPENDENT OXIDOREDUCTASE DOMAIN-CONTAINING PROTEIN"/>
    <property type="match status" value="1"/>
</dbReference>
<sequence length="278" mass="30460">MTQVSSLTLNDGNSIPPIGLGVFQIPDERTADVVGTAVEAGYRLIDTAAVYGNELGVGKGLADSGVAREEISVVTKVWNDDQGYDETLRAFETSAGLLGLEYVDLYLIHWPRPRLDRYVATWRALEKLKADGRVGSIGVSNFGREEITRLLDECDVPPAVNQIELHPGLPRTELREFHAQHGIATQAWSPLGRGQGFLEHPAITEIARDHGRTPAQVVLRWHSQLGVVPLPKSVSPTRLRGNLDIFGFQLSGAEMDRLTEIGTDFRVGPDPALFFDVS</sequence>
<evidence type="ECO:0000313" key="10">
    <source>
        <dbReference type="Proteomes" id="UP000029737"/>
    </source>
</evidence>
<comment type="similarity">
    <text evidence="1">Belongs to the aldo/keto reductase family.</text>
</comment>
<evidence type="ECO:0000313" key="11">
    <source>
        <dbReference type="Proteomes" id="UP000215043"/>
    </source>
</evidence>
<dbReference type="OrthoDB" id="9804790at2"/>
<dbReference type="SUPFAM" id="SSF51430">
    <property type="entry name" value="NAD(P)-linked oxidoreductase"/>
    <property type="match status" value="1"/>
</dbReference>
<feature type="domain" description="NADP-dependent oxidoreductase" evidence="7">
    <location>
        <begin position="21"/>
        <end position="261"/>
    </location>
</feature>
<dbReference type="Proteomes" id="UP000029737">
    <property type="component" value="Unassembled WGS sequence"/>
</dbReference>
<dbReference type="eggNOG" id="COG0656">
    <property type="taxonomic scope" value="Bacteria"/>
</dbReference>
<protein>
    <submittedName>
        <fullName evidence="8">Aldo/keto reductase</fullName>
    </submittedName>
    <submittedName>
        <fullName evidence="9">Oxidoreductase</fullName>
    </submittedName>
</protein>
<dbReference type="PROSITE" id="PS00798">
    <property type="entry name" value="ALDOKETO_REDUCTASE_1"/>
    <property type="match status" value="1"/>
</dbReference>
<keyword evidence="10" id="KW-1185">Reference proteome</keyword>
<evidence type="ECO:0000256" key="6">
    <source>
        <dbReference type="PIRSR" id="PIRSR000097-3"/>
    </source>
</evidence>